<name>A0A9X5CH85_9FIRM</name>
<evidence type="ECO:0000256" key="1">
    <source>
        <dbReference type="SAM" id="Coils"/>
    </source>
</evidence>
<evidence type="ECO:0000313" key="3">
    <source>
        <dbReference type="Proteomes" id="UP000474104"/>
    </source>
</evidence>
<dbReference type="AlphaFoldDB" id="A0A9X5CH85"/>
<protein>
    <recommendedName>
        <fullName evidence="4">PD-(D/E)XK nuclease family transposase</fullName>
    </recommendedName>
</protein>
<accession>A0A9X5CH85</accession>
<keyword evidence="1" id="KW-0175">Coiled coil</keyword>
<evidence type="ECO:0000313" key="2">
    <source>
        <dbReference type="EMBL" id="NDO72531.1"/>
    </source>
</evidence>
<organism evidence="2 3">
    <name type="scientific">Schaedlerella arabinosiphila</name>
    <dbReference type="NCBI Taxonomy" id="2044587"/>
    <lineage>
        <taxon>Bacteria</taxon>
        <taxon>Bacillati</taxon>
        <taxon>Bacillota</taxon>
        <taxon>Clostridia</taxon>
        <taxon>Lachnospirales</taxon>
        <taxon>Lachnospiraceae</taxon>
        <taxon>Schaedlerella</taxon>
    </lineage>
</organism>
<sequence length="335" mass="39771">MKNALQNYFPMIRTRAEVLKEIQSRPKLARAYGNWKPEHQQMFLDYVTGVKGVKILYDSFFKEIMNPETTPERLERFLSLIFRQAVKIRRILPTDNSRIAEENSLLVMDILIEMEDGSLANIEVQKTGYKFPGQRCACYSADLLLRQYKRVRSEKGDTFSYKDIKKVYTIVLFEKSSREFHQFPEDYLHWIQPRSNTGIEIELLQEYVLIPLDIFRLNLQNKGIQNELDAWFTFLSVDEPGMIAGLLQRYPQFIPMYQQLYEICRNIERVMELYSEELRILDRNTVQLMIDEMQDEINEQKVVLNQKDEQLSLQEQQLQTLKQEIESLKKQLTGL</sequence>
<evidence type="ECO:0008006" key="4">
    <source>
        <dbReference type="Google" id="ProtNLM"/>
    </source>
</evidence>
<dbReference type="Pfam" id="PF12784">
    <property type="entry name" value="PDDEXK_2"/>
    <property type="match status" value="1"/>
</dbReference>
<dbReference type="RefSeq" id="WP_004083060.1">
    <property type="nucleotide sequence ID" value="NZ_VIRB01000167.1"/>
</dbReference>
<dbReference type="EMBL" id="VIRB01000167">
    <property type="protein sequence ID" value="NDO72531.1"/>
    <property type="molecule type" value="Genomic_DNA"/>
</dbReference>
<comment type="caution">
    <text evidence="2">The sequence shown here is derived from an EMBL/GenBank/DDBJ whole genome shotgun (WGS) entry which is preliminary data.</text>
</comment>
<proteinExistence type="predicted"/>
<reference evidence="2 3" key="1">
    <citation type="submission" date="2019-07" db="EMBL/GenBank/DDBJ databases">
        <title>Draft genome sequences of 15 bacterial species constituting the stable defined intestinal microbiota of the GM15 gnotobiotic mouse model.</title>
        <authorList>
            <person name="Elie C."/>
            <person name="Mathieu A."/>
            <person name="Saliou A."/>
            <person name="Darnaud M."/>
            <person name="Leulier F."/>
            <person name="Tamellini A."/>
        </authorList>
    </citation>
    <scope>NUCLEOTIDE SEQUENCE [LARGE SCALE GENOMIC DNA]</scope>
    <source>
        <strain evidence="3">ASF 502</strain>
    </source>
</reference>
<dbReference type="OrthoDB" id="2057992at2"/>
<dbReference type="Proteomes" id="UP000474104">
    <property type="component" value="Unassembled WGS sequence"/>
</dbReference>
<feature type="coiled-coil region" evidence="1">
    <location>
        <begin position="264"/>
        <end position="331"/>
    </location>
</feature>
<gene>
    <name evidence="2" type="ORF">FMM80_29465</name>
</gene>